<gene>
    <name evidence="3" type="ORF">EDD30_3966</name>
</gene>
<evidence type="ECO:0000256" key="1">
    <source>
        <dbReference type="ARBA" id="ARBA00048819"/>
    </source>
</evidence>
<feature type="region of interest" description="Disordered" evidence="2">
    <location>
        <begin position="41"/>
        <end position="89"/>
    </location>
</feature>
<name>A0A3N1GLG7_9ACTN</name>
<feature type="compositionally biased region" description="Gly residues" evidence="2">
    <location>
        <begin position="65"/>
        <end position="74"/>
    </location>
</feature>
<dbReference type="PIRSF" id="PIRSF012666">
    <property type="entry name" value="UCP012666"/>
    <property type="match status" value="1"/>
</dbReference>
<evidence type="ECO:0000256" key="2">
    <source>
        <dbReference type="SAM" id="MobiDB-lite"/>
    </source>
</evidence>
<comment type="caution">
    <text evidence="3">The sequence shown here is derived from an EMBL/GenBank/DDBJ whole genome shotgun (WGS) entry which is preliminary data.</text>
</comment>
<dbReference type="PANTHER" id="PTHR36510:SF3">
    <property type="entry name" value="CONSERVED PROTEIN"/>
    <property type="match status" value="1"/>
</dbReference>
<dbReference type="InterPro" id="IPR014746">
    <property type="entry name" value="Gln_synth/guanido_kin_cat_dom"/>
</dbReference>
<organism evidence="3 4">
    <name type="scientific">Couchioplanes caeruleus</name>
    <dbReference type="NCBI Taxonomy" id="56438"/>
    <lineage>
        <taxon>Bacteria</taxon>
        <taxon>Bacillati</taxon>
        <taxon>Actinomycetota</taxon>
        <taxon>Actinomycetes</taxon>
        <taxon>Micromonosporales</taxon>
        <taxon>Micromonosporaceae</taxon>
        <taxon>Couchioplanes</taxon>
    </lineage>
</organism>
<dbReference type="InterPro" id="IPR016602">
    <property type="entry name" value="UCP012666"/>
</dbReference>
<proteinExistence type="predicted"/>
<dbReference type="EMBL" id="RJKL01000001">
    <property type="protein sequence ID" value="ROP31078.1"/>
    <property type="molecule type" value="Genomic_DNA"/>
</dbReference>
<dbReference type="GO" id="GO:0016879">
    <property type="term" value="F:ligase activity, forming carbon-nitrogen bonds"/>
    <property type="evidence" value="ECO:0007669"/>
    <property type="project" value="TreeGrafter"/>
</dbReference>
<dbReference type="Proteomes" id="UP000271683">
    <property type="component" value="Unassembled WGS sequence"/>
</dbReference>
<sequence length="543" mass="60611">MGKDLSGSVFSNEDRVHYRQKVRRCLDVLALMLDRRVASAGERPRSLCDERPGPVRHQSSAEGLRPGGADGPRAGGDAAHAGSPGPIPFDTDSRMTGLEIELNLMDAEAEPAMRNAEILADLADPMFQTELGQFNLELNARPRMICGDGFADYERDLLESLARAEERARKSDATIVLIGSLPTLKPDHLVLANLSANERYRALNDQIVGARGEQFSVDIRGVERLQTANDSIAPEAACTSVQFHMQVPPDRFAAYWNASQAVAAIQVAIGANSPYLHGRRLWAETRIALFEQATDTRPEELKAQGVRPRVWFGERWITSVFDLFEENVRYFPPLLPILDEEDPIAALQRGEVPSLGELRLHNGTVYRWNRPVYDVMNGRPHLRVENRVLPAGPTVVDMLANAAFYYGLTRQLAEEERPIWSRLPFPAAEDNFHAAARRGMETTIHWPGTGERPVTTLVRDILLPKAHQGLAKFGVGAAHRERLLGIIDGRCRTGRNGATWQTEAVWHAEHHKGLDRYGALHDMLLRYSTHQQTNEPVHTWPAD</sequence>
<dbReference type="InterPro" id="IPR050141">
    <property type="entry name" value="GCL_type2/YbdK_subfam"/>
</dbReference>
<protein>
    <submittedName>
        <fullName evidence="3">Glutamate-cysteine ligase</fullName>
    </submittedName>
</protein>
<dbReference type="PANTHER" id="PTHR36510">
    <property type="entry name" value="GLUTAMATE--CYSTEINE LIGASE 2-RELATED"/>
    <property type="match status" value="1"/>
</dbReference>
<comment type="catalytic activity">
    <reaction evidence="1">
        <text>L-cysteine + L-glutamate + ATP = gamma-L-glutamyl-L-cysteine + ADP + phosphate + H(+)</text>
        <dbReference type="Rhea" id="RHEA:13285"/>
        <dbReference type="ChEBI" id="CHEBI:15378"/>
        <dbReference type="ChEBI" id="CHEBI:29985"/>
        <dbReference type="ChEBI" id="CHEBI:30616"/>
        <dbReference type="ChEBI" id="CHEBI:35235"/>
        <dbReference type="ChEBI" id="CHEBI:43474"/>
        <dbReference type="ChEBI" id="CHEBI:58173"/>
        <dbReference type="ChEBI" id="CHEBI:456216"/>
        <dbReference type="EC" id="6.3.2.2"/>
    </reaction>
</comment>
<dbReference type="Pfam" id="PF04107">
    <property type="entry name" value="GCS2"/>
    <property type="match status" value="1"/>
</dbReference>
<evidence type="ECO:0000313" key="3">
    <source>
        <dbReference type="EMBL" id="ROP31078.1"/>
    </source>
</evidence>
<evidence type="ECO:0000313" key="4">
    <source>
        <dbReference type="Proteomes" id="UP000271683"/>
    </source>
</evidence>
<dbReference type="InterPro" id="IPR006336">
    <property type="entry name" value="GCS2"/>
</dbReference>
<dbReference type="Gene3D" id="3.30.590.20">
    <property type="match status" value="1"/>
</dbReference>
<dbReference type="AlphaFoldDB" id="A0A3N1GLG7"/>
<reference evidence="3 4" key="1">
    <citation type="submission" date="2018-11" db="EMBL/GenBank/DDBJ databases">
        <title>Sequencing the genomes of 1000 actinobacteria strains.</title>
        <authorList>
            <person name="Klenk H.-P."/>
        </authorList>
    </citation>
    <scope>NUCLEOTIDE SEQUENCE [LARGE SCALE GENOMIC DNA]</scope>
    <source>
        <strain evidence="3 4">DSM 43634</strain>
    </source>
</reference>
<dbReference type="SUPFAM" id="SSF55931">
    <property type="entry name" value="Glutamine synthetase/guanido kinase"/>
    <property type="match status" value="1"/>
</dbReference>
<keyword evidence="3" id="KW-0436">Ligase</keyword>
<feature type="compositionally biased region" description="Basic and acidic residues" evidence="2">
    <location>
        <begin position="41"/>
        <end position="53"/>
    </location>
</feature>
<accession>A0A3N1GLG7</accession>